<dbReference type="EMBL" id="CP092900">
    <property type="protein sequence ID" value="UTC24539.1"/>
    <property type="molecule type" value="Genomic_DNA"/>
</dbReference>
<comment type="cofactor">
    <cofactor evidence="1">
        <name>Mg(2+)</name>
        <dbReference type="ChEBI" id="CHEBI:18420"/>
    </cofactor>
</comment>
<evidence type="ECO:0000256" key="5">
    <source>
        <dbReference type="ARBA" id="ARBA00022490"/>
    </source>
</evidence>
<dbReference type="SUPFAM" id="SSF53448">
    <property type="entry name" value="Nucleotide-diphospho-sugar transferases"/>
    <property type="match status" value="1"/>
</dbReference>
<dbReference type="Gene3D" id="2.160.10.10">
    <property type="entry name" value="Hexapeptide repeat proteins"/>
    <property type="match status" value="1"/>
</dbReference>
<evidence type="ECO:0000256" key="1">
    <source>
        <dbReference type="ARBA" id="ARBA00001946"/>
    </source>
</evidence>
<keyword evidence="15" id="KW-0961">Cell wall biogenesis/degradation</keyword>
<dbReference type="SUPFAM" id="SSF51161">
    <property type="entry name" value="Trimeric LpxA-like enzymes"/>
    <property type="match status" value="1"/>
</dbReference>
<keyword evidence="8" id="KW-0479">Metal-binding</keyword>
<reference evidence="21 22" key="1">
    <citation type="journal article" date="2022" name="Nat. Microbiol.">
        <title>The microbiome of a bacterivorous marine choanoflagellate contains a resource-demanding obligate bacterial associate.</title>
        <authorList>
            <person name="Needham D.M."/>
            <person name="Poirier C."/>
            <person name="Bachy C."/>
            <person name="George E.E."/>
            <person name="Wilken S."/>
            <person name="Yung C.C.M."/>
            <person name="Limardo A.J."/>
            <person name="Morando M."/>
            <person name="Sudek L."/>
            <person name="Malmstrom R.R."/>
            <person name="Keeling P.J."/>
            <person name="Santoro A.E."/>
            <person name="Worden A.Z."/>
        </authorList>
    </citation>
    <scope>NUCLEOTIDE SEQUENCE [LARGE SCALE GENOMIC DNA]</scope>
    <source>
        <strain evidence="21 22">Comchoano-1</strain>
    </source>
</reference>
<feature type="domain" description="Mannose-1-phosphate guanyltransferase C-terminal" evidence="20">
    <location>
        <begin position="248"/>
        <end position="343"/>
    </location>
</feature>
<keyword evidence="11" id="KW-0133">Cell shape</keyword>
<keyword evidence="10" id="KW-0460">Magnesium</keyword>
<dbReference type="InterPro" id="IPR001451">
    <property type="entry name" value="Hexapep"/>
</dbReference>
<evidence type="ECO:0000256" key="15">
    <source>
        <dbReference type="ARBA" id="ARBA00023316"/>
    </source>
</evidence>
<evidence type="ECO:0000256" key="2">
    <source>
        <dbReference type="ARBA" id="ARBA00004496"/>
    </source>
</evidence>
<evidence type="ECO:0000313" key="22">
    <source>
        <dbReference type="Proteomes" id="UP001055955"/>
    </source>
</evidence>
<name>A0ABY5DJQ8_9GAMM</name>
<dbReference type="Proteomes" id="UP001055955">
    <property type="component" value="Chromosome"/>
</dbReference>
<comment type="catalytic activity">
    <reaction evidence="16">
        <text>alpha-D-glucosamine 1-phosphate + acetyl-CoA = N-acetyl-alpha-D-glucosamine 1-phosphate + CoA + H(+)</text>
        <dbReference type="Rhea" id="RHEA:13725"/>
        <dbReference type="ChEBI" id="CHEBI:15378"/>
        <dbReference type="ChEBI" id="CHEBI:57287"/>
        <dbReference type="ChEBI" id="CHEBI:57288"/>
        <dbReference type="ChEBI" id="CHEBI:57776"/>
        <dbReference type="ChEBI" id="CHEBI:58516"/>
        <dbReference type="EC" id="2.3.1.157"/>
    </reaction>
</comment>
<dbReference type="InterPro" id="IPR029044">
    <property type="entry name" value="Nucleotide-diphossugar_trans"/>
</dbReference>
<evidence type="ECO:0000256" key="8">
    <source>
        <dbReference type="ARBA" id="ARBA00022723"/>
    </source>
</evidence>
<dbReference type="GO" id="GO:0016740">
    <property type="term" value="F:transferase activity"/>
    <property type="evidence" value="ECO:0007669"/>
    <property type="project" value="UniProtKB-KW"/>
</dbReference>
<evidence type="ECO:0000256" key="6">
    <source>
        <dbReference type="ARBA" id="ARBA00022679"/>
    </source>
</evidence>
<sequence length="435" mass="47576">MTYSKGLVILAAGNGKRLQQEIPKPLTPFFGRPLITHILDKIPGGIPIYIIINPKHQLLYQSIIKQPVHYLFQSKPEGTAHAIQCTYQHYKALDSVLVLCADTPLLPKNLIVSLLNSDPRNQLVAFSPEDPSQYGLINVSNGLATQIYESADHHAIQTSLAYSGLMEIDNKTLGVISNINACKATNEYHLTKIISSDRPFHIVEHDYPAYLFSGINTPMQLHTLESKHKEHMKNLLKENLMDPDSNLIDGLTTVDKHTYIEPNVILRGTNKIGAHCTIGSGSVIENAHIEDFVTIKPFSVISNSSIQSHCQIGPFAHIQEQSIIGPHSHIGNFVEVKRSVIGDNNKAKHLCYLGDTKTGSAVNIGAGVITCNFSPFKKGKKTTYISTNAFIGANATLIAPISIGQQAVVGAGTTLTKSVLEHKVVFNPLSLTEKD</sequence>
<keyword evidence="7" id="KW-0548">Nucleotidyltransferase</keyword>
<evidence type="ECO:0000256" key="13">
    <source>
        <dbReference type="ARBA" id="ARBA00023268"/>
    </source>
</evidence>
<dbReference type="PANTHER" id="PTHR43584:SF3">
    <property type="entry name" value="BIFUNCTIONAL PROTEIN GLMU"/>
    <property type="match status" value="1"/>
</dbReference>
<dbReference type="InterPro" id="IPR011004">
    <property type="entry name" value="Trimer_LpxA-like_sf"/>
</dbReference>
<evidence type="ECO:0000256" key="9">
    <source>
        <dbReference type="ARBA" id="ARBA00022737"/>
    </source>
</evidence>
<keyword evidence="5" id="KW-0963">Cytoplasm</keyword>
<evidence type="ECO:0000256" key="16">
    <source>
        <dbReference type="ARBA" id="ARBA00048247"/>
    </source>
</evidence>
<evidence type="ECO:0000256" key="11">
    <source>
        <dbReference type="ARBA" id="ARBA00022960"/>
    </source>
</evidence>
<dbReference type="InterPro" id="IPR056729">
    <property type="entry name" value="GMPPB_C"/>
</dbReference>
<keyword evidence="13" id="KW-0511">Multifunctional enzyme</keyword>
<evidence type="ECO:0000256" key="18">
    <source>
        <dbReference type="ARBA" id="ARBA00049628"/>
    </source>
</evidence>
<comment type="subcellular location">
    <subcellularLocation>
        <location evidence="2">Cytoplasm</location>
    </subcellularLocation>
</comment>
<evidence type="ECO:0000256" key="4">
    <source>
        <dbReference type="ARBA" id="ARBA00007947"/>
    </source>
</evidence>
<evidence type="ECO:0000256" key="3">
    <source>
        <dbReference type="ARBA" id="ARBA00007707"/>
    </source>
</evidence>
<dbReference type="PROSITE" id="PS00101">
    <property type="entry name" value="HEXAPEP_TRANSFERASES"/>
    <property type="match status" value="1"/>
</dbReference>
<keyword evidence="22" id="KW-1185">Reference proteome</keyword>
<keyword evidence="9" id="KW-0677">Repeat</keyword>
<dbReference type="Pfam" id="PF12804">
    <property type="entry name" value="NTP_transf_3"/>
    <property type="match status" value="1"/>
</dbReference>
<evidence type="ECO:0000256" key="10">
    <source>
        <dbReference type="ARBA" id="ARBA00022842"/>
    </source>
</evidence>
<accession>A0ABY5DJQ8</accession>
<evidence type="ECO:0000256" key="14">
    <source>
        <dbReference type="ARBA" id="ARBA00023315"/>
    </source>
</evidence>
<comment type="function">
    <text evidence="18">Catalyzes the last two sequential reactions in the de novo biosynthetic pathway for UDP-N-acetylglucosamine (UDP-GlcNAc). The C-terminal domain catalyzes the transfer of acetyl group from acetyl coenzyme A to glucosamine-1-phosphate (GlcN-1-P) to produce N-acetylglucosamine-1-phosphate (GlcNAc-1-P), which is converted into UDP-GlcNAc by the transfer of uridine 5-monophosphate (from uridine 5-triphosphate), a reaction catalyzed by the N-terminal domain.</text>
</comment>
<dbReference type="InterPro" id="IPR025877">
    <property type="entry name" value="MobA-like_NTP_Trfase"/>
</dbReference>
<dbReference type="InterPro" id="IPR050065">
    <property type="entry name" value="GlmU-like"/>
</dbReference>
<comment type="similarity">
    <text evidence="3">In the C-terminal section; belongs to the transferase hexapeptide repeat family.</text>
</comment>
<feature type="domain" description="MobA-like NTP transferase" evidence="19">
    <location>
        <begin position="8"/>
        <end position="129"/>
    </location>
</feature>
<evidence type="ECO:0000313" key="21">
    <source>
        <dbReference type="EMBL" id="UTC24539.1"/>
    </source>
</evidence>
<dbReference type="RefSeq" id="WP_258568323.1">
    <property type="nucleotide sequence ID" value="NZ_CP092900.1"/>
</dbReference>
<dbReference type="Pfam" id="PF14602">
    <property type="entry name" value="Hexapep_2"/>
    <property type="match status" value="1"/>
</dbReference>
<keyword evidence="14" id="KW-0012">Acyltransferase</keyword>
<dbReference type="Pfam" id="PF25087">
    <property type="entry name" value="GMPPB_C"/>
    <property type="match status" value="1"/>
</dbReference>
<gene>
    <name evidence="21" type="ORF">MMH89_04830</name>
</gene>
<keyword evidence="12" id="KW-0573">Peptidoglycan synthesis</keyword>
<evidence type="ECO:0000256" key="12">
    <source>
        <dbReference type="ARBA" id="ARBA00022984"/>
    </source>
</evidence>
<organism evidence="21 22">
    <name type="scientific">Candidatus Comchoanobacter bicostacola</name>
    <dbReference type="NCBI Taxonomy" id="2919598"/>
    <lineage>
        <taxon>Bacteria</taxon>
        <taxon>Pseudomonadati</taxon>
        <taxon>Pseudomonadota</taxon>
        <taxon>Gammaproteobacteria</taxon>
        <taxon>Candidatus Comchoanobacterales</taxon>
        <taxon>Candidatus Comchoanobacteraceae</taxon>
        <taxon>Candidatus Comchoanobacter</taxon>
    </lineage>
</organism>
<evidence type="ECO:0000259" key="19">
    <source>
        <dbReference type="Pfam" id="PF12804"/>
    </source>
</evidence>
<dbReference type="PANTHER" id="PTHR43584">
    <property type="entry name" value="NUCLEOTIDYL TRANSFERASE"/>
    <property type="match status" value="1"/>
</dbReference>
<dbReference type="InterPro" id="IPR018357">
    <property type="entry name" value="Hexapep_transf_CS"/>
</dbReference>
<evidence type="ECO:0000256" key="7">
    <source>
        <dbReference type="ARBA" id="ARBA00022695"/>
    </source>
</evidence>
<comment type="similarity">
    <text evidence="4">In the N-terminal section; belongs to the N-acetylglucosamine-1-phosphate uridyltransferase family.</text>
</comment>
<proteinExistence type="inferred from homology"/>
<comment type="catalytic activity">
    <reaction evidence="17">
        <text>N-acetyl-alpha-D-glucosamine 1-phosphate + UTP + H(+) = UDP-N-acetyl-alpha-D-glucosamine + diphosphate</text>
        <dbReference type="Rhea" id="RHEA:13509"/>
        <dbReference type="ChEBI" id="CHEBI:15378"/>
        <dbReference type="ChEBI" id="CHEBI:33019"/>
        <dbReference type="ChEBI" id="CHEBI:46398"/>
        <dbReference type="ChEBI" id="CHEBI:57705"/>
        <dbReference type="ChEBI" id="CHEBI:57776"/>
        <dbReference type="EC" id="2.7.7.23"/>
    </reaction>
</comment>
<evidence type="ECO:0000259" key="20">
    <source>
        <dbReference type="Pfam" id="PF25087"/>
    </source>
</evidence>
<keyword evidence="6 21" id="KW-0808">Transferase</keyword>
<dbReference type="Gene3D" id="3.90.550.10">
    <property type="entry name" value="Spore Coat Polysaccharide Biosynthesis Protein SpsA, Chain A"/>
    <property type="match status" value="1"/>
</dbReference>
<protein>
    <submittedName>
        <fullName evidence="21">NTP transferase domain-containing protein</fullName>
    </submittedName>
</protein>
<evidence type="ECO:0000256" key="17">
    <source>
        <dbReference type="ARBA" id="ARBA00048493"/>
    </source>
</evidence>